<gene>
    <name evidence="2" type="ORF">BCR44DRAFT_1039616</name>
</gene>
<name>A0A1Y2H5F3_9FUNG</name>
<keyword evidence="3" id="KW-1185">Reference proteome</keyword>
<proteinExistence type="predicted"/>
<reference evidence="2 3" key="1">
    <citation type="submission" date="2016-07" db="EMBL/GenBank/DDBJ databases">
        <title>Pervasive Adenine N6-methylation of Active Genes in Fungi.</title>
        <authorList>
            <consortium name="DOE Joint Genome Institute"/>
            <person name="Mondo S.J."/>
            <person name="Dannebaum R.O."/>
            <person name="Kuo R.C."/>
            <person name="Labutti K."/>
            <person name="Haridas S."/>
            <person name="Kuo A."/>
            <person name="Salamov A."/>
            <person name="Ahrendt S.R."/>
            <person name="Lipzen A."/>
            <person name="Sullivan W."/>
            <person name="Andreopoulos W.B."/>
            <person name="Clum A."/>
            <person name="Lindquist E."/>
            <person name="Daum C."/>
            <person name="Ramamoorthy G.K."/>
            <person name="Gryganskyi A."/>
            <person name="Culley D."/>
            <person name="Magnuson J.K."/>
            <person name="James T.Y."/>
            <person name="O'Malley M.A."/>
            <person name="Stajich J.E."/>
            <person name="Spatafora J.W."/>
            <person name="Visel A."/>
            <person name="Grigoriev I.V."/>
        </authorList>
    </citation>
    <scope>NUCLEOTIDE SEQUENCE [LARGE SCALE GENOMIC DNA]</scope>
    <source>
        <strain evidence="2 3">PL171</strain>
    </source>
</reference>
<feature type="compositionally biased region" description="Polar residues" evidence="1">
    <location>
        <begin position="93"/>
        <end position="103"/>
    </location>
</feature>
<dbReference type="AlphaFoldDB" id="A0A1Y2H5F3"/>
<protein>
    <submittedName>
        <fullName evidence="2">Uncharacterized protein</fullName>
    </submittedName>
</protein>
<dbReference type="Proteomes" id="UP000193411">
    <property type="component" value="Unassembled WGS sequence"/>
</dbReference>
<feature type="compositionally biased region" description="Polar residues" evidence="1">
    <location>
        <begin position="65"/>
        <end position="77"/>
    </location>
</feature>
<feature type="region of interest" description="Disordered" evidence="1">
    <location>
        <begin position="63"/>
        <end position="103"/>
    </location>
</feature>
<evidence type="ECO:0000313" key="3">
    <source>
        <dbReference type="Proteomes" id="UP000193411"/>
    </source>
</evidence>
<organism evidence="2 3">
    <name type="scientific">Catenaria anguillulae PL171</name>
    <dbReference type="NCBI Taxonomy" id="765915"/>
    <lineage>
        <taxon>Eukaryota</taxon>
        <taxon>Fungi</taxon>
        <taxon>Fungi incertae sedis</taxon>
        <taxon>Blastocladiomycota</taxon>
        <taxon>Blastocladiomycetes</taxon>
        <taxon>Blastocladiales</taxon>
        <taxon>Catenariaceae</taxon>
        <taxon>Catenaria</taxon>
    </lineage>
</organism>
<sequence>MSGNGEEARSTLSKTLRDRYACLRRSQPASLGLSRLHHSRKAVAQFPDRVQRKPHDPNLLATALSIPNAQNPPSASNVHRGRRSEPTEVLSRGSATPTVRVGSQFNPVKTLGVKSATTPSSSSVSHTRIQGHFGGEGFVQHLPAGVHNPNTRPSVPQMGMGRPAPRYRALVSNPPSTFSPMRFMRRMHLLPRHRSCRQSRI</sequence>
<accession>A0A1Y2H5F3</accession>
<comment type="caution">
    <text evidence="2">The sequence shown here is derived from an EMBL/GenBank/DDBJ whole genome shotgun (WGS) entry which is preliminary data.</text>
</comment>
<evidence type="ECO:0000313" key="2">
    <source>
        <dbReference type="EMBL" id="ORZ29798.1"/>
    </source>
</evidence>
<evidence type="ECO:0000256" key="1">
    <source>
        <dbReference type="SAM" id="MobiDB-lite"/>
    </source>
</evidence>
<dbReference type="EMBL" id="MCFL01000126">
    <property type="protein sequence ID" value="ORZ29798.1"/>
    <property type="molecule type" value="Genomic_DNA"/>
</dbReference>